<dbReference type="STRING" id="203124.Tery_1338"/>
<dbReference type="EMBL" id="CP000393">
    <property type="protein sequence ID" value="ABG50654.1"/>
    <property type="molecule type" value="Genomic_DNA"/>
</dbReference>
<evidence type="ECO:0000256" key="1">
    <source>
        <dbReference type="SAM" id="Phobius"/>
    </source>
</evidence>
<feature type="transmembrane region" description="Helical" evidence="1">
    <location>
        <begin position="405"/>
        <end position="422"/>
    </location>
</feature>
<keyword evidence="1" id="KW-0472">Membrane</keyword>
<feature type="transmembrane region" description="Helical" evidence="1">
    <location>
        <begin position="368"/>
        <end position="385"/>
    </location>
</feature>
<feature type="transmembrane region" description="Helical" evidence="1">
    <location>
        <begin position="487"/>
        <end position="507"/>
    </location>
</feature>
<dbReference type="AlphaFoldDB" id="Q116C0"/>
<dbReference type="eggNOG" id="ENOG502Z9RB">
    <property type="taxonomic scope" value="Bacteria"/>
</dbReference>
<feature type="transmembrane region" description="Helical" evidence="1">
    <location>
        <begin position="429"/>
        <end position="455"/>
    </location>
</feature>
<organism evidence="3">
    <name type="scientific">Trichodesmium erythraeum (strain IMS101)</name>
    <dbReference type="NCBI Taxonomy" id="203124"/>
    <lineage>
        <taxon>Bacteria</taxon>
        <taxon>Bacillati</taxon>
        <taxon>Cyanobacteriota</taxon>
        <taxon>Cyanophyceae</taxon>
        <taxon>Oscillatoriophycideae</taxon>
        <taxon>Oscillatoriales</taxon>
        <taxon>Microcoleaceae</taxon>
        <taxon>Trichodesmium</taxon>
    </lineage>
</organism>
<dbReference type="OrthoDB" id="524302at2"/>
<dbReference type="InterPro" id="IPR046477">
    <property type="entry name" value="DUF6798"/>
</dbReference>
<protein>
    <recommendedName>
        <fullName evidence="2">DUF6798 domain-containing protein</fullName>
    </recommendedName>
</protein>
<feature type="transmembrane region" description="Helical" evidence="1">
    <location>
        <begin position="7"/>
        <end position="26"/>
    </location>
</feature>
<feature type="transmembrane region" description="Helical" evidence="1">
    <location>
        <begin position="142"/>
        <end position="159"/>
    </location>
</feature>
<evidence type="ECO:0000259" key="2">
    <source>
        <dbReference type="Pfam" id="PF20604"/>
    </source>
</evidence>
<feature type="transmembrane region" description="Helical" evidence="1">
    <location>
        <begin position="118"/>
        <end position="136"/>
    </location>
</feature>
<feature type="domain" description="DUF6798" evidence="2">
    <location>
        <begin position="564"/>
        <end position="620"/>
    </location>
</feature>
<name>Q116C0_TRIEI</name>
<feature type="transmembrane region" description="Helical" evidence="1">
    <location>
        <begin position="235"/>
        <end position="255"/>
    </location>
</feature>
<reference evidence="3" key="1">
    <citation type="submission" date="2006-06" db="EMBL/GenBank/DDBJ databases">
        <title>Complete sequence of Trichodesmium erythraeum IMS101.</title>
        <authorList>
            <consortium name="US DOE Joint Genome Institute"/>
            <person name="Copeland A."/>
            <person name="Lucas S."/>
            <person name="Lapidus A."/>
            <person name="Barry K."/>
            <person name="Detter J.C."/>
            <person name="Glavina del Rio T."/>
            <person name="Hammon N."/>
            <person name="Israni S."/>
            <person name="Dalin E."/>
            <person name="Tice H."/>
            <person name="Pitluck S."/>
            <person name="Kiss H."/>
            <person name="Munk A.C."/>
            <person name="Brettin T."/>
            <person name="Bruce D."/>
            <person name="Han C."/>
            <person name="Tapia R."/>
            <person name="Gilna P."/>
            <person name="Schmutz J."/>
            <person name="Larimer F."/>
            <person name="Land M."/>
            <person name="Hauser L."/>
            <person name="Kyrpides N."/>
            <person name="Kim E."/>
            <person name="Richardson P."/>
        </authorList>
    </citation>
    <scope>NUCLEOTIDE SEQUENCE [LARGE SCALE GENOMIC DNA]</scope>
    <source>
        <strain evidence="3">IMS101</strain>
    </source>
</reference>
<keyword evidence="1" id="KW-1133">Transmembrane helix</keyword>
<keyword evidence="1" id="KW-0812">Transmembrane</keyword>
<dbReference type="RefSeq" id="WP_011611033.1">
    <property type="nucleotide sequence ID" value="NC_008312.1"/>
</dbReference>
<dbReference type="KEGG" id="ter:Tery_1338"/>
<feature type="transmembrane region" description="Helical" evidence="1">
    <location>
        <begin position="166"/>
        <end position="193"/>
    </location>
</feature>
<gene>
    <name evidence="3" type="ordered locus">Tery_1338</name>
</gene>
<evidence type="ECO:0000313" key="3">
    <source>
        <dbReference type="EMBL" id="ABG50654.1"/>
    </source>
</evidence>
<proteinExistence type="predicted"/>
<feature type="transmembrane region" description="Helical" evidence="1">
    <location>
        <begin position="519"/>
        <end position="540"/>
    </location>
</feature>
<sequence length="687" mass="80125">MWQFKKYSWYFSLSLFTVIVIGSFIARGYTFPVGNHYTHVPQIKSMLNSELYINDYYVQEMLQFTPRYYYQYLVYFLSKITGSLSLTYLIYYLTSFISFILGLFALSKIFTPSKLSAAVLIFLSLKSYTLIGYLKLFPNTPIPATFAMSFTVWGIYFCFQQRWIIGYLFFGIASILQFLVGVLPGIIMIPIMLIETIKKYNYKQVKHQFIVLLSSRILKVKSITKLIDFWFRYELIFLVIIPLVIWLSFACLVYLPMLLTGTTSTDQLTNEEFVFIYGWVRNPHHIIPTYWNWKSRLDFVCFILGGCLCINKIDIAKSKYFLHQPITEKKQIYRYPFSEVEIGNIKEKKVGENFCISNNMRCLEKWKFYLIVAESIFALFLGYIFLEVYPLALFAKLQLARTVPFAQLIIFIAVGILVNQLYQQKKLGIALLLIISLILPIPYQGICFFILSVGLFFLEKWHHKLIIFLMLLVGLIFYFLHPSIDLIVNRLFVMPGLFLVLIFPFILDEIDIAIAQKKLMTYCLALSTILVLILGLFEALPGKILEVFEQQVKFNRVPQDEVTKLALRFREISNKDDVILIPPFVSNFQFFSERAVIVDFKHFPQTDRGIREWKNRMEDVFGVPLNDKLAVGAMETLFQQQTGKELVSVAKKYGAGYILTRVNWHGDIEGKVIDKQGEWGIFQINYD</sequence>
<dbReference type="HOGENOM" id="CLU_447486_0_0_3"/>
<feature type="transmembrane region" description="Helical" evidence="1">
    <location>
        <begin position="461"/>
        <end position="480"/>
    </location>
</feature>
<feature type="transmembrane region" description="Helical" evidence="1">
    <location>
        <begin position="86"/>
        <end position="106"/>
    </location>
</feature>
<dbReference type="Pfam" id="PF20604">
    <property type="entry name" value="DUF6798"/>
    <property type="match status" value="1"/>
</dbReference>
<accession>Q116C0</accession>